<feature type="domain" description="TRAPPC10/Trs130 C-terminal" evidence="5">
    <location>
        <begin position="1280"/>
        <end position="1433"/>
    </location>
</feature>
<dbReference type="GO" id="GO:0034498">
    <property type="term" value="P:early endosome to Golgi transport"/>
    <property type="evidence" value="ECO:0007669"/>
    <property type="project" value="TreeGrafter"/>
</dbReference>
<evidence type="ECO:0000256" key="1">
    <source>
        <dbReference type="ARBA" id="ARBA00004555"/>
    </source>
</evidence>
<feature type="compositionally biased region" description="Polar residues" evidence="4">
    <location>
        <begin position="505"/>
        <end position="514"/>
    </location>
</feature>
<dbReference type="PANTHER" id="PTHR13251">
    <property type="entry name" value="EPILEPSY HOLOPROSENCEPHALY CANDIDATE 1/TMEM1"/>
    <property type="match status" value="1"/>
</dbReference>
<organism evidence="9 10">
    <name type="scientific">Passalora fulva</name>
    <name type="common">Tomato leaf mold</name>
    <name type="synonym">Cladosporium fulvum</name>
    <dbReference type="NCBI Taxonomy" id="5499"/>
    <lineage>
        <taxon>Eukaryota</taxon>
        <taxon>Fungi</taxon>
        <taxon>Dikarya</taxon>
        <taxon>Ascomycota</taxon>
        <taxon>Pezizomycotina</taxon>
        <taxon>Dothideomycetes</taxon>
        <taxon>Dothideomycetidae</taxon>
        <taxon>Mycosphaerellales</taxon>
        <taxon>Mycosphaerellaceae</taxon>
        <taxon>Fulvia</taxon>
    </lineage>
</organism>
<dbReference type="Proteomes" id="UP000756132">
    <property type="component" value="Chromosome 2"/>
</dbReference>
<dbReference type="KEGG" id="ffu:CLAFUR5_02822"/>
<evidence type="ECO:0000259" key="6">
    <source>
        <dbReference type="Pfam" id="PF23036"/>
    </source>
</evidence>
<evidence type="ECO:0000259" key="7">
    <source>
        <dbReference type="Pfam" id="PF23274"/>
    </source>
</evidence>
<evidence type="ECO:0000256" key="2">
    <source>
        <dbReference type="ARBA" id="ARBA00022448"/>
    </source>
</evidence>
<dbReference type="Pfam" id="PF23036">
    <property type="entry name" value="TRAPPC10_1st"/>
    <property type="match status" value="1"/>
</dbReference>
<dbReference type="PANTHER" id="PTHR13251:SF3">
    <property type="entry name" value="TRAFFICKING PROTEIN PARTICLE COMPLEX SUBUNIT 10"/>
    <property type="match status" value="1"/>
</dbReference>
<feature type="region of interest" description="Disordered" evidence="4">
    <location>
        <begin position="65"/>
        <end position="85"/>
    </location>
</feature>
<keyword evidence="3" id="KW-0333">Golgi apparatus</keyword>
<name>A0A9Q8P5P7_PASFU</name>
<sequence>MDSSSKVTVEYHDASGVFPLVSRDILQRLPLRNLNWQSLNRPLRQIKSLHVDFVPDKETVAALRPTTSRNDSNGPNSFDIVGGGGDAKKDAVKTRKHQIPGFRTSPYLKIYVLRCDDKENYKDSARKQIRDWVRENAQPVGKTDHDAFEWMLLHVVVPDTVAASEPRWREGTKDPDELKERKAGAKLTIGKSTRTVFDRLRADFNDTGKRGVDRVAQIRIPKDRAPADLLPTPAVAETHEENADEQQKTWNDWTGKLKNLILGPFDRRVRQYEADIAEQETRRSMPGWNFCTFFIHKEGLAKALESIGLVEDALAIYDELSLGLEVVLRDIAAGQTEGAATSFAAYTDDIKERIVGTPPNATNGTHNDITNDKQDTASLFSKDYRERIVRSNISTFDFLCYLFSRQKALILRLANARAIRIQLDATADKEGGEDLVLTSEVCWRASNFIHNAARALRQDLLARAEHESNFDLRVEMESIVSSWTWAVAGLVLHETAAPALEAITTAQATDQPNGKTRRPTLTMGLGANVHPQRTSSLPTNKLKPEESQLASTAMRADDHSRTRPQTSTGVEAGQPNALPGQAELATYRAELIVTRRKMLEQLARLQGWHAGWSGAKQSRICKRSSVKLEDKDTNAKAELSSKGDVAHALHALSPSLQSALSDKDSFEAVYERLTNFAIRHYYAATLSKPAETLLGDIALLKCQQKDYEQAASCFKHIIPLMATDGWNLSEVEALKAYCQCLKSLQRAEDYVRHGLTILAKVAVRNKDQARLHPRAVAGLGSAQDVPLDLADLFADLASATEGLQQDVVSPLQNFFSNVKLDTQVIHHADGDGFSLNFSVQHVLGGECEIGEITTRLVNHEDAAHEVLLRSRGPVILQPGLNQVELVANAVTHGPYLIDKIMFRTQKLCFVEELRPPPQPTALGFTEANPPTVTIREHERAPPFVFLYPLPRAFNADLRRAKNIHVDKPRHFEIRLDSAENDISSLDIKLRPTSAGLRIHLADAVAQGVELLTAEASKPGQISLGSISAATSALITIPYTVENANRDAALRLEIDYHTAGGTHTFLKSLTVPNELPLDVDVNDMFHLDCLFSSFTVRTTTPKPFTVLGAMLDGSAVFAVEAPPALPLPLTVFRSQPLSLVYKITRKESIASNVLKQGAALSLVVRYQPTDELLLGCIRRSFVNDLKDSEHGRYIRLLEPILSQRLRLFLKAVDLETTALLGESDLPSFGAIGWAEILNTLPETVRRPLTAWLEHWHSSRQTVDIFTDEVDSLETQSITISVDVPNLDMVFATSLDLSVKVPAAGPPILVLGQPVEAVVRIRSTSQWSAKNIFPSVPTFTLQGEEETKTAFVCDVGVDSDAWILGGKRRSHFTPSNGEEWSFKVLLIPLRAGVCSLPTVEVQHDSADPEANAEDVAVSVTCETHYESAGQVVHVIHDRRTTKVHIAESSGAMLLPSSGTRPSDQVSSCPDLCDHFLHIQ</sequence>
<dbReference type="GO" id="GO:0006891">
    <property type="term" value="P:intra-Golgi vesicle-mediated transport"/>
    <property type="evidence" value="ECO:0007669"/>
    <property type="project" value="TreeGrafter"/>
</dbReference>
<evidence type="ECO:0000313" key="9">
    <source>
        <dbReference type="EMBL" id="UJO14159.1"/>
    </source>
</evidence>
<protein>
    <submittedName>
        <fullName evidence="9">Trafficking protein particle complex subunit 10</fullName>
    </submittedName>
</protein>
<gene>
    <name evidence="9" type="ORF">CLAFUR5_02822</name>
</gene>
<feature type="domain" description="Trs130 NTS" evidence="8">
    <location>
        <begin position="649"/>
        <end position="748"/>
    </location>
</feature>
<evidence type="ECO:0000313" key="10">
    <source>
        <dbReference type="Proteomes" id="UP000756132"/>
    </source>
</evidence>
<dbReference type="GO" id="GO:0005829">
    <property type="term" value="C:cytosol"/>
    <property type="evidence" value="ECO:0007669"/>
    <property type="project" value="GOC"/>
</dbReference>
<dbReference type="GeneID" id="71982700"/>
<feature type="region of interest" description="Disordered" evidence="4">
    <location>
        <begin position="505"/>
        <end position="577"/>
    </location>
</feature>
<dbReference type="InterPro" id="IPR056916">
    <property type="entry name" value="NTS_TR130"/>
</dbReference>
<comment type="subcellular location">
    <subcellularLocation>
        <location evidence="1">Golgi apparatus</location>
    </subcellularLocation>
</comment>
<dbReference type="InterPro" id="IPR045126">
    <property type="entry name" value="TRAPPC10/Trs130"/>
</dbReference>
<dbReference type="Pfam" id="PF23274">
    <property type="entry name" value="DUF7077"/>
    <property type="match status" value="1"/>
</dbReference>
<dbReference type="Pfam" id="PF24965">
    <property type="entry name" value="TRS130_4HB"/>
    <property type="match status" value="1"/>
</dbReference>
<feature type="compositionally biased region" description="Polar residues" evidence="4">
    <location>
        <begin position="65"/>
        <end position="76"/>
    </location>
</feature>
<dbReference type="GO" id="GO:1990071">
    <property type="term" value="C:TRAPPII protein complex"/>
    <property type="evidence" value="ECO:0007669"/>
    <property type="project" value="InterPro"/>
</dbReference>
<dbReference type="EMBL" id="CP090164">
    <property type="protein sequence ID" value="UJO14159.1"/>
    <property type="molecule type" value="Genomic_DNA"/>
</dbReference>
<evidence type="ECO:0000256" key="4">
    <source>
        <dbReference type="SAM" id="MobiDB-lite"/>
    </source>
</evidence>
<dbReference type="InterPro" id="IPR055505">
    <property type="entry name" value="DUF7077"/>
</dbReference>
<dbReference type="RefSeq" id="XP_047758525.1">
    <property type="nucleotide sequence ID" value="XM_047901970.1"/>
</dbReference>
<evidence type="ECO:0000259" key="5">
    <source>
        <dbReference type="Pfam" id="PF12584"/>
    </source>
</evidence>
<keyword evidence="10" id="KW-1185">Reference proteome</keyword>
<reference evidence="9" key="1">
    <citation type="submission" date="2021-12" db="EMBL/GenBank/DDBJ databases">
        <authorList>
            <person name="Zaccaron A."/>
            <person name="Stergiopoulos I."/>
        </authorList>
    </citation>
    <scope>NUCLEOTIDE SEQUENCE</scope>
    <source>
        <strain evidence="9">Race5_Kim</strain>
    </source>
</reference>
<accession>A0A9Q8P5P7</accession>
<feature type="domain" description="TRAPPC10/Trs130 N-terminal" evidence="6">
    <location>
        <begin position="90"/>
        <end position="417"/>
    </location>
</feature>
<dbReference type="InterPro" id="IPR022233">
    <property type="entry name" value="TRAPPC10/Trs130_C"/>
</dbReference>
<keyword evidence="2" id="KW-0813">Transport</keyword>
<dbReference type="Pfam" id="PF24967">
    <property type="entry name" value="NTS_TR130"/>
    <property type="match status" value="1"/>
</dbReference>
<dbReference type="Pfam" id="PF12584">
    <property type="entry name" value="TRAPPC10"/>
    <property type="match status" value="1"/>
</dbReference>
<dbReference type="OrthoDB" id="10256906at2759"/>
<feature type="domain" description="DUF7077" evidence="7">
    <location>
        <begin position="950"/>
        <end position="1071"/>
    </location>
</feature>
<dbReference type="InterPro" id="IPR056913">
    <property type="entry name" value="TRAPPC10/Trs130_N"/>
</dbReference>
<reference evidence="9" key="2">
    <citation type="journal article" date="2022" name="Microb. Genom.">
        <title>A chromosome-scale genome assembly of the tomato pathogen Cladosporium fulvum reveals a compartmentalized genome architecture and the presence of a dispensable chromosome.</title>
        <authorList>
            <person name="Zaccaron A.Z."/>
            <person name="Chen L.H."/>
            <person name="Samaras A."/>
            <person name="Stergiopoulos I."/>
        </authorList>
    </citation>
    <scope>NUCLEOTIDE SEQUENCE</scope>
    <source>
        <strain evidence="9">Race5_Kim</strain>
    </source>
</reference>
<proteinExistence type="predicted"/>
<evidence type="ECO:0000259" key="8">
    <source>
        <dbReference type="Pfam" id="PF24967"/>
    </source>
</evidence>
<evidence type="ECO:0000256" key="3">
    <source>
        <dbReference type="ARBA" id="ARBA00023034"/>
    </source>
</evidence>